<protein>
    <submittedName>
        <fullName evidence="2">Uncharacterized protein</fullName>
    </submittedName>
</protein>
<evidence type="ECO:0000256" key="1">
    <source>
        <dbReference type="SAM" id="MobiDB-lite"/>
    </source>
</evidence>
<accession>A0A1E4SEZ7</accession>
<feature type="region of interest" description="Disordered" evidence="1">
    <location>
        <begin position="35"/>
        <end position="66"/>
    </location>
</feature>
<gene>
    <name evidence="2" type="ORF">CANTADRAFT_12566</name>
</gene>
<keyword evidence="3" id="KW-1185">Reference proteome</keyword>
<proteinExistence type="predicted"/>
<dbReference type="Proteomes" id="UP000094285">
    <property type="component" value="Unassembled WGS sequence"/>
</dbReference>
<evidence type="ECO:0000313" key="2">
    <source>
        <dbReference type="EMBL" id="ODV77972.1"/>
    </source>
</evidence>
<evidence type="ECO:0000313" key="3">
    <source>
        <dbReference type="Proteomes" id="UP000094285"/>
    </source>
</evidence>
<dbReference type="OrthoDB" id="4023374at2759"/>
<feature type="compositionally biased region" description="Low complexity" evidence="1">
    <location>
        <begin position="36"/>
        <end position="60"/>
    </location>
</feature>
<dbReference type="AlphaFoldDB" id="A0A1E4SEZ7"/>
<dbReference type="GeneID" id="30980366"/>
<dbReference type="RefSeq" id="XP_020063094.1">
    <property type="nucleotide sequence ID" value="XM_020206229.1"/>
</dbReference>
<reference evidence="3" key="1">
    <citation type="submission" date="2016-05" db="EMBL/GenBank/DDBJ databases">
        <title>Comparative genomics of biotechnologically important yeasts.</title>
        <authorList>
            <consortium name="DOE Joint Genome Institute"/>
            <person name="Riley R."/>
            <person name="Haridas S."/>
            <person name="Wolfe K.H."/>
            <person name="Lopes M.R."/>
            <person name="Hittinger C.T."/>
            <person name="Goker M."/>
            <person name="Salamov A."/>
            <person name="Wisecaver J."/>
            <person name="Long T.M."/>
            <person name="Aerts A.L."/>
            <person name="Barry K."/>
            <person name="Choi C."/>
            <person name="Clum A."/>
            <person name="Coughlan A.Y."/>
            <person name="Deshpande S."/>
            <person name="Douglass A.P."/>
            <person name="Hanson S.J."/>
            <person name="Klenk H.-P."/>
            <person name="Labutti K."/>
            <person name="Lapidus A."/>
            <person name="Lindquist E."/>
            <person name="Lipzen A."/>
            <person name="Meier-Kolthoff J.P."/>
            <person name="Ohm R.A."/>
            <person name="Otillar R.P."/>
            <person name="Pangilinan J."/>
            <person name="Peng Y."/>
            <person name="Rokas A."/>
            <person name="Rosa C.A."/>
            <person name="Scheuner C."/>
            <person name="Sibirny A.A."/>
            <person name="Slot J.C."/>
            <person name="Stielow J.B."/>
            <person name="Sun H."/>
            <person name="Kurtzman C.P."/>
            <person name="Blackwell M."/>
            <person name="Grigoriev I.V."/>
            <person name="Jeffries T.W."/>
        </authorList>
    </citation>
    <scope>NUCLEOTIDE SEQUENCE [LARGE SCALE GENOMIC DNA]</scope>
    <source>
        <strain evidence="3">NRRL Y-17324</strain>
    </source>
</reference>
<dbReference type="EMBL" id="KV453914">
    <property type="protein sequence ID" value="ODV77972.1"/>
    <property type="molecule type" value="Genomic_DNA"/>
</dbReference>
<name>A0A1E4SEZ7_9ASCO</name>
<sequence>MLYALATPGSAFKPSLKKMSNTWRLQKFKTIYLEKGGSPNSSGASSAKSTASIESSSSESVPHLNSKDSLRWTFANALELLL</sequence>
<organism evidence="2 3">
    <name type="scientific">Suhomyces tanzawaensis NRRL Y-17324</name>
    <dbReference type="NCBI Taxonomy" id="984487"/>
    <lineage>
        <taxon>Eukaryota</taxon>
        <taxon>Fungi</taxon>
        <taxon>Dikarya</taxon>
        <taxon>Ascomycota</taxon>
        <taxon>Saccharomycotina</taxon>
        <taxon>Pichiomycetes</taxon>
        <taxon>Debaryomycetaceae</taxon>
        <taxon>Suhomyces</taxon>
    </lineage>
</organism>